<accession>A0A3D8R769</accession>
<dbReference type="Proteomes" id="UP000256328">
    <property type="component" value="Unassembled WGS sequence"/>
</dbReference>
<dbReference type="AlphaFoldDB" id="A0A3D8R769"/>
<gene>
    <name evidence="1" type="ORF">BP5796_08286</name>
</gene>
<evidence type="ECO:0000313" key="1">
    <source>
        <dbReference type="EMBL" id="RDW69889.1"/>
    </source>
</evidence>
<name>A0A3D8R769_9HELO</name>
<keyword evidence="2" id="KW-1185">Reference proteome</keyword>
<reference evidence="1 2" key="1">
    <citation type="journal article" date="2018" name="IMA Fungus">
        <title>IMA Genome-F 9: Draft genome sequence of Annulohypoxylon stygium, Aspergillus mulundensis, Berkeleyomyces basicola (syn. Thielaviopsis basicola), Ceratocystis smalleyi, two Cercospora beticola strains, Coleophoma cylindrospora, Fusarium fracticaudum, Phialophora cf. hyalina, and Morchella septimelata.</title>
        <authorList>
            <person name="Wingfield B.D."/>
            <person name="Bills G.F."/>
            <person name="Dong Y."/>
            <person name="Huang W."/>
            <person name="Nel W.J."/>
            <person name="Swalarsk-Parry B.S."/>
            <person name="Vaghefi N."/>
            <person name="Wilken P.M."/>
            <person name="An Z."/>
            <person name="de Beer Z.W."/>
            <person name="De Vos L."/>
            <person name="Chen L."/>
            <person name="Duong T.A."/>
            <person name="Gao Y."/>
            <person name="Hammerbacher A."/>
            <person name="Kikkert J.R."/>
            <person name="Li Y."/>
            <person name="Li H."/>
            <person name="Li K."/>
            <person name="Li Q."/>
            <person name="Liu X."/>
            <person name="Ma X."/>
            <person name="Naidoo K."/>
            <person name="Pethybridge S.J."/>
            <person name="Sun J."/>
            <person name="Steenkamp E.T."/>
            <person name="van der Nest M.A."/>
            <person name="van Wyk S."/>
            <person name="Wingfield M.J."/>
            <person name="Xiong C."/>
            <person name="Yue Q."/>
            <person name="Zhang X."/>
        </authorList>
    </citation>
    <scope>NUCLEOTIDE SEQUENCE [LARGE SCALE GENOMIC DNA]</scope>
    <source>
        <strain evidence="1 2">BP5796</strain>
    </source>
</reference>
<evidence type="ECO:0000313" key="2">
    <source>
        <dbReference type="Proteomes" id="UP000256328"/>
    </source>
</evidence>
<sequence>MSVLWGFTEGLDSLFDASSIGSDADATTGELVPTVLQTVSNTRIPEVGSQTDTIGPTTEIQHYHETFQCMPYVAVVGATASDTTRGTATSQGSTSIGTTGSVRVASSTSAGGQARITPPPKWIQCAL</sequence>
<protein>
    <submittedName>
        <fullName evidence="1">Uncharacterized protein</fullName>
    </submittedName>
</protein>
<proteinExistence type="predicted"/>
<organism evidence="1 2">
    <name type="scientific">Coleophoma crateriformis</name>
    <dbReference type="NCBI Taxonomy" id="565419"/>
    <lineage>
        <taxon>Eukaryota</taxon>
        <taxon>Fungi</taxon>
        <taxon>Dikarya</taxon>
        <taxon>Ascomycota</taxon>
        <taxon>Pezizomycotina</taxon>
        <taxon>Leotiomycetes</taxon>
        <taxon>Helotiales</taxon>
        <taxon>Dermateaceae</taxon>
        <taxon>Coleophoma</taxon>
    </lineage>
</organism>
<dbReference type="EMBL" id="PDLN01000012">
    <property type="protein sequence ID" value="RDW69889.1"/>
    <property type="molecule type" value="Genomic_DNA"/>
</dbReference>
<comment type="caution">
    <text evidence="1">The sequence shown here is derived from an EMBL/GenBank/DDBJ whole genome shotgun (WGS) entry which is preliminary data.</text>
</comment>
<dbReference type="OrthoDB" id="10551126at2759"/>